<reference evidence="1" key="1">
    <citation type="submission" date="1999-10" db="EMBL/GenBank/DDBJ databases">
        <authorList>
            <person name="Ecker J.R."/>
        </authorList>
    </citation>
    <scope>NUCLEOTIDE SEQUENCE</scope>
</reference>
<reference key="2">
    <citation type="journal article" date="2000" name="Nature">
        <title>Sequence and analysis of chromosome 1 of the plant Arabidopsis thaliana.</title>
        <authorList>
            <person name="Theologis A."/>
            <person name="Ecker J.R."/>
            <person name="Palm C.J."/>
            <person name="Federspiel N.A."/>
            <person name="Kaul S."/>
            <person name="White O."/>
            <person name="Alonso J."/>
            <person name="Altafi H."/>
            <person name="Araujo R."/>
            <person name="Bowman C.L."/>
            <person name="Brooks S.Y."/>
            <person name="Buehler E."/>
            <person name="Chan A."/>
            <person name="Chao Q."/>
            <person name="Chen H."/>
            <person name="Cheuk R.F."/>
            <person name="Chin C.W."/>
            <person name="Chung M.K."/>
            <person name="Conn L."/>
            <person name="Conway A.B."/>
            <person name="Conway A.R."/>
            <person name="Creasy T.H."/>
            <person name="Dewar K."/>
            <person name="Dunn P."/>
            <person name="Etgu P."/>
            <person name="Feldblyum T.V."/>
            <person name="Feng J."/>
            <person name="Fong B."/>
            <person name="Fujii C.Y."/>
            <person name="Gill J.E."/>
            <person name="Goldsmith A.D."/>
            <person name="Haas B."/>
            <person name="Hansen N.F."/>
            <person name="Hughes B."/>
            <person name="Huizar L."/>
            <person name="Hunter J.L."/>
            <person name="Jenkins J."/>
            <person name="Johnson-Hopson C."/>
            <person name="Khan S."/>
            <person name="Khaykin E."/>
            <person name="Kim C.J."/>
            <person name="Koo H.L."/>
            <person name="Kremenetskaia I."/>
            <person name="Kurtz D.B."/>
            <person name="Kwan A."/>
            <person name="Lam B."/>
            <person name="Langin-Hooper S."/>
            <person name="Lee A."/>
            <person name="Lee J.M."/>
            <person name="Lenz C.A."/>
            <person name="Li J.H."/>
            <person name="Li Y."/>
            <person name="Lin X."/>
            <person name="Liu S.X."/>
            <person name="Liu Z.A."/>
            <person name="Luros J.S."/>
            <person name="Maiti R."/>
            <person name="Marziali A."/>
            <person name="Militscher J."/>
            <person name="Miranda M."/>
            <person name="Nguyen M."/>
            <person name="Nierman W.C."/>
            <person name="Osborne B.I."/>
            <person name="Pai G."/>
            <person name="Peterson J."/>
            <person name="Pham P.K."/>
            <person name="Rizzo M."/>
            <person name="Rooney T."/>
            <person name="Rowley D."/>
            <person name="Sakano H."/>
            <person name="Salzberg S.L."/>
            <person name="Schwartz J.R."/>
            <person name="Shinn P."/>
            <person name="Southwick A.M."/>
            <person name="Sun H."/>
            <person name="Tallon L.J."/>
            <person name="Tambunga G."/>
            <person name="Toriumi M.J."/>
            <person name="Town C.D."/>
            <person name="Utterback T."/>
            <person name="Van Aken S."/>
            <person name="Vaysberg M."/>
            <person name="Vysotskaia V.S."/>
            <person name="Walker M."/>
            <person name="Wu D."/>
            <person name="Yu G."/>
            <person name="Fraser C.M."/>
            <person name="Venter J.C."/>
            <person name="Davis R.W."/>
        </authorList>
    </citation>
    <scope>NUCLEOTIDE SEQUENCE [LARGE SCALE GENOMIC DNA]</scope>
    <source>
        <strain>cv. Columbia</strain>
    </source>
</reference>
<protein>
    <submittedName>
        <fullName evidence="1">F15O4.18</fullName>
    </submittedName>
</protein>
<reference evidence="1" key="3">
    <citation type="submission" date="2000-06" db="EMBL/GenBank/DDBJ databases">
        <authorList>
            <person name="Cheuk R."/>
            <person name="Shinn P."/>
            <person name="Brooks S."/>
            <person name="Buehler E."/>
            <person name="Chao Q."/>
            <person name="Johnson-Hopson C."/>
            <person name="Khan S."/>
            <person name="Kim C."/>
            <person name="Altafi H."/>
            <person name="Bei B."/>
            <person name="Chin C."/>
            <person name="Chiou J."/>
            <person name="Choi E."/>
            <person name="Conn L."/>
            <person name="Conway A."/>
            <person name="Gonzalez A."/>
            <person name="Hansen N."/>
            <person name="Howing B."/>
            <person name="Koo T."/>
            <person name="Lam B."/>
            <person name="Lee J."/>
            <person name="Lenz C."/>
            <person name="Li J."/>
            <person name="Liu A."/>
            <person name="Liu J."/>
            <person name="Liu S."/>
            <person name="Mukharsky N."/>
            <person name="Nguyen M."/>
            <person name="Palm C."/>
            <person name="Pham P."/>
            <person name="Sakano H."/>
            <person name="Schwartz J."/>
            <person name="Southwick A."/>
            <person name="Thaveri A."/>
            <person name="Toriumi M."/>
            <person name="Vaysberg M."/>
            <person name="Yu G."/>
            <person name="Davis R."/>
            <person name="Federspiel N."/>
            <person name="Theologis A."/>
            <person name="Ecker J."/>
        </authorList>
    </citation>
    <scope>NUCLEOTIDE SEQUENCE</scope>
</reference>
<proteinExistence type="predicted"/>
<accession>Q9LQG7</accession>
<organism evidence="1">
    <name type="scientific">Arabidopsis thaliana</name>
    <name type="common">Mouse-ear cress</name>
    <dbReference type="NCBI Taxonomy" id="3702"/>
    <lineage>
        <taxon>Eukaryota</taxon>
        <taxon>Viridiplantae</taxon>
        <taxon>Streptophyta</taxon>
        <taxon>Embryophyta</taxon>
        <taxon>Tracheophyta</taxon>
        <taxon>Spermatophyta</taxon>
        <taxon>Magnoliopsida</taxon>
        <taxon>eudicotyledons</taxon>
        <taxon>Gunneridae</taxon>
        <taxon>Pentapetalae</taxon>
        <taxon>rosids</taxon>
        <taxon>malvids</taxon>
        <taxon>Brassicales</taxon>
        <taxon>Brassicaceae</taxon>
        <taxon>Camelineae</taxon>
        <taxon>Arabidopsis</taxon>
    </lineage>
</organism>
<dbReference type="AlphaFoldDB" id="Q9LQG7"/>
<name>Q9LQG7_ARATH</name>
<sequence length="108" mass="12845">MSYGLTQLILLNELDQLITHLTLNSFDYELSWVGLPILTPLGITNQNFYFNINMWLIKKINMRVQIYYNKLYYFDSENNLFSFESERCSVCMELTEQVNVKVKNTNIQ</sequence>
<evidence type="ECO:0000313" key="1">
    <source>
        <dbReference type="EMBL" id="AAF79350.1"/>
    </source>
</evidence>
<dbReference type="EMBL" id="AC007887">
    <property type="protein sequence ID" value="AAF79350.1"/>
    <property type="molecule type" value="Genomic_DNA"/>
</dbReference>